<keyword evidence="4 5" id="KW-0472">Membrane</keyword>
<dbReference type="GO" id="GO:0016020">
    <property type="term" value="C:membrane"/>
    <property type="evidence" value="ECO:0007669"/>
    <property type="project" value="UniProtKB-SubCell"/>
</dbReference>
<evidence type="ECO:0000313" key="8">
    <source>
        <dbReference type="EMBL" id="CBN74454.1"/>
    </source>
</evidence>
<feature type="transmembrane region" description="Helical" evidence="5">
    <location>
        <begin position="181"/>
        <end position="203"/>
    </location>
</feature>
<dbReference type="EMBL" id="FN649741">
    <property type="protein sequence ID" value="CBN74454.1"/>
    <property type="molecule type" value="Genomic_DNA"/>
</dbReference>
<evidence type="ECO:0000313" key="9">
    <source>
        <dbReference type="Proteomes" id="UP000002630"/>
    </source>
</evidence>
<evidence type="ECO:0000256" key="2">
    <source>
        <dbReference type="ARBA" id="ARBA00022692"/>
    </source>
</evidence>
<evidence type="ECO:0000256" key="6">
    <source>
        <dbReference type="SAM" id="SignalP"/>
    </source>
</evidence>
<evidence type="ECO:0000256" key="3">
    <source>
        <dbReference type="ARBA" id="ARBA00022989"/>
    </source>
</evidence>
<feature type="transmembrane region" description="Helical" evidence="5">
    <location>
        <begin position="387"/>
        <end position="405"/>
    </location>
</feature>
<dbReference type="EMBL" id="FN648464">
    <property type="protein sequence ID" value="CBN74454.1"/>
    <property type="molecule type" value="Genomic_DNA"/>
</dbReference>
<reference evidence="8 9" key="1">
    <citation type="journal article" date="2010" name="Nature">
        <title>The Ectocarpus genome and the independent evolution of multicellularity in brown algae.</title>
        <authorList>
            <person name="Cock J.M."/>
            <person name="Sterck L."/>
            <person name="Rouze P."/>
            <person name="Scornet D."/>
            <person name="Allen A.E."/>
            <person name="Amoutzias G."/>
            <person name="Anthouard V."/>
            <person name="Artiguenave F."/>
            <person name="Aury J.M."/>
            <person name="Badger J.H."/>
            <person name="Beszteri B."/>
            <person name="Billiau K."/>
            <person name="Bonnet E."/>
            <person name="Bothwell J.H."/>
            <person name="Bowler C."/>
            <person name="Boyen C."/>
            <person name="Brownlee C."/>
            <person name="Carrano C.J."/>
            <person name="Charrier B."/>
            <person name="Cho G.Y."/>
            <person name="Coelho S.M."/>
            <person name="Collen J."/>
            <person name="Corre E."/>
            <person name="Da Silva C."/>
            <person name="Delage L."/>
            <person name="Delaroque N."/>
            <person name="Dittami S.M."/>
            <person name="Doulbeau S."/>
            <person name="Elias M."/>
            <person name="Farnham G."/>
            <person name="Gachon C.M."/>
            <person name="Gschloessl B."/>
            <person name="Heesch S."/>
            <person name="Jabbari K."/>
            <person name="Jubin C."/>
            <person name="Kawai H."/>
            <person name="Kimura K."/>
            <person name="Kloareg B."/>
            <person name="Kupper F.C."/>
            <person name="Lang D."/>
            <person name="Le Bail A."/>
            <person name="Leblanc C."/>
            <person name="Lerouge P."/>
            <person name="Lohr M."/>
            <person name="Lopez P.J."/>
            <person name="Martens C."/>
            <person name="Maumus F."/>
            <person name="Michel G."/>
            <person name="Miranda-Saavedra D."/>
            <person name="Morales J."/>
            <person name="Moreau H."/>
            <person name="Motomura T."/>
            <person name="Nagasato C."/>
            <person name="Napoli C.A."/>
            <person name="Nelson D.R."/>
            <person name="Nyvall-Collen P."/>
            <person name="Peters A.F."/>
            <person name="Pommier C."/>
            <person name="Potin P."/>
            <person name="Poulain J."/>
            <person name="Quesneville H."/>
            <person name="Read B."/>
            <person name="Rensing S.A."/>
            <person name="Ritter A."/>
            <person name="Rousvoal S."/>
            <person name="Samanta M."/>
            <person name="Samson G."/>
            <person name="Schroeder D.C."/>
            <person name="Segurens B."/>
            <person name="Strittmatter M."/>
            <person name="Tonon T."/>
            <person name="Tregear J.W."/>
            <person name="Valentin K."/>
            <person name="von Dassow P."/>
            <person name="Yamagishi T."/>
            <person name="Van de Peer Y."/>
            <person name="Wincker P."/>
        </authorList>
    </citation>
    <scope>NUCLEOTIDE SEQUENCE [LARGE SCALE GENOMIC DNA]</scope>
    <source>
        <strain evidence="9">Ec32 / CCAP1310/4</strain>
    </source>
</reference>
<evidence type="ECO:0000256" key="5">
    <source>
        <dbReference type="SAM" id="Phobius"/>
    </source>
</evidence>
<keyword evidence="3 5" id="KW-1133">Transmembrane helix</keyword>
<dbReference type="PANTHER" id="PTHR11132">
    <property type="entry name" value="SOLUTE CARRIER FAMILY 35"/>
    <property type="match status" value="1"/>
</dbReference>
<feature type="transmembrane region" description="Helical" evidence="5">
    <location>
        <begin position="112"/>
        <end position="129"/>
    </location>
</feature>
<dbReference type="Pfam" id="PF03151">
    <property type="entry name" value="TPT"/>
    <property type="match status" value="1"/>
</dbReference>
<feature type="chain" id="PRO_5003117213" evidence="6">
    <location>
        <begin position="22"/>
        <end position="413"/>
    </location>
</feature>
<dbReference type="InterPro" id="IPR050186">
    <property type="entry name" value="TPT_transporter"/>
</dbReference>
<feature type="transmembrane region" description="Helical" evidence="5">
    <location>
        <begin position="289"/>
        <end position="309"/>
    </location>
</feature>
<dbReference type="FunCoup" id="D8LJY5">
    <property type="interactions" value="296"/>
</dbReference>
<protein>
    <submittedName>
        <fullName evidence="8">Triose or hexose phosphate / phosphate translocator</fullName>
    </submittedName>
</protein>
<dbReference type="AlphaFoldDB" id="D8LJY5"/>
<feature type="transmembrane region" description="Helical" evidence="5">
    <location>
        <begin position="141"/>
        <end position="161"/>
    </location>
</feature>
<keyword evidence="2 5" id="KW-0812">Transmembrane</keyword>
<proteinExistence type="predicted"/>
<keyword evidence="6" id="KW-0732">Signal</keyword>
<accession>D8LJY5</accession>
<dbReference type="InterPro" id="IPR004853">
    <property type="entry name" value="Sugar_P_trans_dom"/>
</dbReference>
<sequence length="413" mass="42880">MRLSCTLAVGALAVAAKQTCAFHVSAPAIAATSKTTFTSSTSAISGRHAATAVAPARGSRNVLQASLNVPGSGWVRGRAERVKSALVLNSGDATASAAGAAPAKEKTSTLKVGFYLFVWYSLTIGYNIYNKATLNRMNIPWILSTVQLAVGAVYVSLIWALGVRKAPKLSGDNLKAVLPLAALHTTSHIAAVVGLSAGAIGFVQIVKAGEPLFTALFSALFLGQIFALPVYAALLPVVGGVAIASLKELSFTWLAFGGAMTSNVAAASRGVLAKASMDKPKGENMDAGNLYGVMTILATIMLAPFAWLVEGKQVQGLYDAAVAAGHTKKTLAKGALLSGIFFYLYNEVAFYCLDAIHPVTHAVANTVKRVFLIAVSILVFGHKLTPLGSIGSAVAIAGVLLYSLAKQKFPDKK</sequence>
<keyword evidence="9" id="KW-1185">Reference proteome</keyword>
<evidence type="ECO:0000259" key="7">
    <source>
        <dbReference type="Pfam" id="PF03151"/>
    </source>
</evidence>
<dbReference type="InParanoid" id="D8LJY5"/>
<organism evidence="8 9">
    <name type="scientific">Ectocarpus siliculosus</name>
    <name type="common">Brown alga</name>
    <name type="synonym">Conferva siliculosa</name>
    <dbReference type="NCBI Taxonomy" id="2880"/>
    <lineage>
        <taxon>Eukaryota</taxon>
        <taxon>Sar</taxon>
        <taxon>Stramenopiles</taxon>
        <taxon>Ochrophyta</taxon>
        <taxon>PX clade</taxon>
        <taxon>Phaeophyceae</taxon>
        <taxon>Ectocarpales</taxon>
        <taxon>Ectocarpaceae</taxon>
        <taxon>Ectocarpus</taxon>
    </lineage>
</organism>
<gene>
    <name evidence="8" type="ORF">Esi_0028_0030</name>
</gene>
<evidence type="ECO:0000256" key="4">
    <source>
        <dbReference type="ARBA" id="ARBA00023136"/>
    </source>
</evidence>
<feature type="transmembrane region" description="Helical" evidence="5">
    <location>
        <begin position="250"/>
        <end position="268"/>
    </location>
</feature>
<feature type="domain" description="Sugar phosphate transporter" evidence="7">
    <location>
        <begin position="110"/>
        <end position="403"/>
    </location>
</feature>
<dbReference type="InterPro" id="IPR037185">
    <property type="entry name" value="EmrE-like"/>
</dbReference>
<dbReference type="eggNOG" id="KOG1441">
    <property type="taxonomic scope" value="Eukaryota"/>
</dbReference>
<feature type="transmembrane region" description="Helical" evidence="5">
    <location>
        <begin position="215"/>
        <end position="244"/>
    </location>
</feature>
<name>D8LJY5_ECTSI</name>
<dbReference type="OMA" id="FWYTVSS"/>
<dbReference type="OrthoDB" id="6418713at2759"/>
<comment type="subcellular location">
    <subcellularLocation>
        <location evidence="1">Membrane</location>
        <topology evidence="1">Multi-pass membrane protein</topology>
    </subcellularLocation>
</comment>
<dbReference type="Proteomes" id="UP000002630">
    <property type="component" value="Linkage Group LG16"/>
</dbReference>
<feature type="signal peptide" evidence="6">
    <location>
        <begin position="1"/>
        <end position="21"/>
    </location>
</feature>
<evidence type="ECO:0000256" key="1">
    <source>
        <dbReference type="ARBA" id="ARBA00004141"/>
    </source>
</evidence>
<dbReference type="SUPFAM" id="SSF103481">
    <property type="entry name" value="Multidrug resistance efflux transporter EmrE"/>
    <property type="match status" value="2"/>
</dbReference>